<evidence type="ECO:0000313" key="3">
    <source>
        <dbReference type="EMBL" id="CAB4175941.1"/>
    </source>
</evidence>
<dbReference type="InterPro" id="IPR023366">
    <property type="entry name" value="ATP_synth_asu-like_sf"/>
</dbReference>
<organism evidence="4">
    <name type="scientific">uncultured Caudovirales phage</name>
    <dbReference type="NCBI Taxonomy" id="2100421"/>
    <lineage>
        <taxon>Viruses</taxon>
        <taxon>Duplodnaviria</taxon>
        <taxon>Heunggongvirae</taxon>
        <taxon>Uroviricota</taxon>
        <taxon>Caudoviricetes</taxon>
        <taxon>Peduoviridae</taxon>
        <taxon>Maltschvirus</taxon>
        <taxon>Maltschvirus maltsch</taxon>
    </lineage>
</organism>
<evidence type="ECO:0000313" key="5">
    <source>
        <dbReference type="EMBL" id="CAB4217121.1"/>
    </source>
</evidence>
<dbReference type="EMBL" id="LR796930">
    <property type="protein sequence ID" value="CAB4175941.1"/>
    <property type="molecule type" value="Genomic_DNA"/>
</dbReference>
<dbReference type="EMBL" id="LR797458">
    <property type="protein sequence ID" value="CAB4217121.1"/>
    <property type="molecule type" value="Genomic_DNA"/>
</dbReference>
<dbReference type="EMBL" id="LR796751">
    <property type="protein sequence ID" value="CAB4163461.1"/>
    <property type="molecule type" value="Genomic_DNA"/>
</dbReference>
<gene>
    <name evidence="4" type="ORF">UFOVP1147_12</name>
    <name evidence="5" type="ORF">UFOVP1594_8</name>
    <name evidence="1" type="ORF">UFOVP484_3</name>
    <name evidence="2" type="ORF">UFOVP808_19</name>
    <name evidence="3" type="ORF">UFOVP994_8</name>
</gene>
<dbReference type="InterPro" id="IPR036278">
    <property type="entry name" value="Sialidase_sf"/>
</dbReference>
<dbReference type="Gene3D" id="2.40.30.20">
    <property type="match status" value="1"/>
</dbReference>
<name>A0A6J5R0M7_9CAUD</name>
<evidence type="ECO:0000313" key="2">
    <source>
        <dbReference type="EMBL" id="CAB4163461.1"/>
    </source>
</evidence>
<protein>
    <submittedName>
        <fullName evidence="4">Endosialidase, beta barrel domain containing protein</fullName>
    </submittedName>
</protein>
<dbReference type="SUPFAM" id="SSF50939">
    <property type="entry name" value="Sialidases"/>
    <property type="match status" value="1"/>
</dbReference>
<dbReference type="EMBL" id="LR796463">
    <property type="protein sequence ID" value="CAB4146198.1"/>
    <property type="molecule type" value="Genomic_DNA"/>
</dbReference>
<sequence>MYPITQRLSAAGYAPWVPINRLQTSFNTNVSAVLSSGAVLAYSIEYTLDNAQDPRNLTQQFTLSRTTTVLTVTKTAHALSVGSSVKLWGNGGANLDGDFNVASVVDDNNFTVTVANSGLTAGNGVGWLQTLRVLPLTAPTTNSASSSFGLDHVITAVRVRVNTWTSGTLDFQVIQGRG</sequence>
<proteinExistence type="predicted"/>
<evidence type="ECO:0000313" key="4">
    <source>
        <dbReference type="EMBL" id="CAB4186465.1"/>
    </source>
</evidence>
<reference evidence="4" key="1">
    <citation type="submission" date="2020-05" db="EMBL/GenBank/DDBJ databases">
        <authorList>
            <person name="Chiriac C."/>
            <person name="Salcher M."/>
            <person name="Ghai R."/>
            <person name="Kavagutti S V."/>
        </authorList>
    </citation>
    <scope>NUCLEOTIDE SEQUENCE</scope>
</reference>
<accession>A0A6J5R0M7</accession>
<dbReference type="EMBL" id="LR797096">
    <property type="protein sequence ID" value="CAB4186465.1"/>
    <property type="molecule type" value="Genomic_DNA"/>
</dbReference>
<evidence type="ECO:0000313" key="1">
    <source>
        <dbReference type="EMBL" id="CAB4146198.1"/>
    </source>
</evidence>